<feature type="transmembrane region" description="Helical" evidence="1">
    <location>
        <begin position="84"/>
        <end position="104"/>
    </location>
</feature>
<organism evidence="2 3">
    <name type="scientific">Methylocystis parvus</name>
    <dbReference type="NCBI Taxonomy" id="134"/>
    <lineage>
        <taxon>Bacteria</taxon>
        <taxon>Pseudomonadati</taxon>
        <taxon>Pseudomonadota</taxon>
        <taxon>Alphaproteobacteria</taxon>
        <taxon>Hyphomicrobiales</taxon>
        <taxon>Methylocystaceae</taxon>
        <taxon>Methylocystis</taxon>
    </lineage>
</organism>
<dbReference type="EMBL" id="CP044331">
    <property type="protein sequence ID" value="QGM98622.1"/>
    <property type="molecule type" value="Genomic_DNA"/>
</dbReference>
<proteinExistence type="predicted"/>
<accession>A0A6B8MA39</accession>
<feature type="transmembrane region" description="Helical" evidence="1">
    <location>
        <begin position="116"/>
        <end position="135"/>
    </location>
</feature>
<dbReference type="AlphaFoldDB" id="A0A6B8MA39"/>
<keyword evidence="1" id="KW-0472">Membrane</keyword>
<reference evidence="2 3" key="1">
    <citation type="submission" date="2019-09" db="EMBL/GenBank/DDBJ databases">
        <title>Isolation and complete genome sequencing of Methylocystis species.</title>
        <authorList>
            <person name="Rumah B.L."/>
            <person name="Stead C.E."/>
            <person name="Stevens B.C."/>
            <person name="Minton N.P."/>
            <person name="Grosse-Honebrink A."/>
            <person name="Zhang Y."/>
        </authorList>
    </citation>
    <scope>NUCLEOTIDE SEQUENCE [LARGE SCALE GENOMIC DNA]</scope>
    <source>
        <strain evidence="2 3">BRCS2</strain>
    </source>
</reference>
<gene>
    <name evidence="2" type="ORF">F7D14_14805</name>
</gene>
<keyword evidence="1" id="KW-0812">Transmembrane</keyword>
<dbReference type="KEGG" id="mpar:F7D14_14805"/>
<protein>
    <submittedName>
        <fullName evidence="2">Uncharacterized protein</fullName>
    </submittedName>
</protein>
<dbReference type="Proteomes" id="UP000422569">
    <property type="component" value="Chromosome"/>
</dbReference>
<evidence type="ECO:0000256" key="1">
    <source>
        <dbReference type="SAM" id="Phobius"/>
    </source>
</evidence>
<evidence type="ECO:0000313" key="3">
    <source>
        <dbReference type="Proteomes" id="UP000422569"/>
    </source>
</evidence>
<name>A0A6B8MA39_9HYPH</name>
<evidence type="ECO:0000313" key="2">
    <source>
        <dbReference type="EMBL" id="QGM98622.1"/>
    </source>
</evidence>
<feature type="transmembrane region" description="Helical" evidence="1">
    <location>
        <begin position="43"/>
        <end position="72"/>
    </location>
</feature>
<keyword evidence="1" id="KW-1133">Transmembrane helix</keyword>
<dbReference type="RefSeq" id="WP_016919091.1">
    <property type="nucleotide sequence ID" value="NZ_CP044331.1"/>
</dbReference>
<sequence length="173" mass="18138">MPESDTLGKTLVEQIRLFDSLAHKALTRTLESLPGSNKHLSGFGLLCGLAIALACAGIFAGSGISAEALLILPVILSSIYLSRGYAYCLAAISSVLAVISFKVSNVADGGPFSISLNLPLALLGFIALAEFGSLATETIRELLSYIDALHEELALERLKNGEASGNAELDEDE</sequence>
<keyword evidence="3" id="KW-1185">Reference proteome</keyword>